<accession>A0A926DPN7</accession>
<protein>
    <submittedName>
        <fullName evidence="3">Trypsin-like peptidase domain-containing protein</fullName>
    </submittedName>
</protein>
<feature type="chain" id="PRO_5037241836" evidence="1">
    <location>
        <begin position="25"/>
        <end position="371"/>
    </location>
</feature>
<feature type="domain" description="Copper amine oxidase-like N-terminal" evidence="2">
    <location>
        <begin position="32"/>
        <end position="81"/>
    </location>
</feature>
<evidence type="ECO:0000313" key="3">
    <source>
        <dbReference type="EMBL" id="MBC8541783.1"/>
    </source>
</evidence>
<dbReference type="EMBL" id="JACRSU010000005">
    <property type="protein sequence ID" value="MBC8541783.1"/>
    <property type="molecule type" value="Genomic_DNA"/>
</dbReference>
<reference evidence="3" key="1">
    <citation type="submission" date="2020-08" db="EMBL/GenBank/DDBJ databases">
        <title>Genome public.</title>
        <authorList>
            <person name="Liu C."/>
            <person name="Sun Q."/>
        </authorList>
    </citation>
    <scope>NUCLEOTIDE SEQUENCE</scope>
    <source>
        <strain evidence="3">H8</strain>
    </source>
</reference>
<dbReference type="InterPro" id="IPR009003">
    <property type="entry name" value="Peptidase_S1_PA"/>
</dbReference>
<dbReference type="AlphaFoldDB" id="A0A926DPN7"/>
<sequence>MVKTALKALLAVTICVTCSVVVLAADSVSVFVNDQPISAEAFIQDDSTYVPLRAVSEALGAKVEWDGSTRSVYIETSEETVVPNIIEQVSSSVVAVVGNYVGAGAASYSEYYSFGTGVIIKSGGVILTNAHVVRDMENLTVIFKNGESYSGIVQYRDDVSDIAVVKIDKLGLTPIAIGSYDDLRVGETVIAIGTPLSLTMRNTATKGIVSGKDVSVPGEHFAFLQSDAATNQGNSGGPLINLKGELVGINSMGVQNADGVSWAIPSDTVQYVLKQFETNGKVNYPDLGVTFEQSWEANIGLPTTKGLSVKSGANGGLAQGDVVTQINGILVHSFTELHEALKDTYTAGDISVTRIRGDAEEVVQVTPSLKN</sequence>
<dbReference type="InterPro" id="IPR036582">
    <property type="entry name" value="Mao_N_sf"/>
</dbReference>
<evidence type="ECO:0000256" key="1">
    <source>
        <dbReference type="SAM" id="SignalP"/>
    </source>
</evidence>
<proteinExistence type="predicted"/>
<dbReference type="SUPFAM" id="SSF50494">
    <property type="entry name" value="Trypsin-like serine proteases"/>
    <property type="match status" value="1"/>
</dbReference>
<evidence type="ECO:0000259" key="2">
    <source>
        <dbReference type="Pfam" id="PF07833"/>
    </source>
</evidence>
<evidence type="ECO:0000313" key="4">
    <source>
        <dbReference type="Proteomes" id="UP000611762"/>
    </source>
</evidence>
<dbReference type="Proteomes" id="UP000611762">
    <property type="component" value="Unassembled WGS sequence"/>
</dbReference>
<keyword evidence="4" id="KW-1185">Reference proteome</keyword>
<dbReference type="SUPFAM" id="SSF50156">
    <property type="entry name" value="PDZ domain-like"/>
    <property type="match status" value="1"/>
</dbReference>
<dbReference type="PANTHER" id="PTHR22939">
    <property type="entry name" value="SERINE PROTEASE FAMILY S1C HTRA-RELATED"/>
    <property type="match status" value="1"/>
</dbReference>
<feature type="signal peptide" evidence="1">
    <location>
        <begin position="1"/>
        <end position="24"/>
    </location>
</feature>
<dbReference type="Pfam" id="PF13365">
    <property type="entry name" value="Trypsin_2"/>
    <property type="match status" value="1"/>
</dbReference>
<name>A0A926DPN7_9FIRM</name>
<dbReference type="Gene3D" id="2.40.10.10">
    <property type="entry name" value="Trypsin-like serine proteases"/>
    <property type="match status" value="2"/>
</dbReference>
<keyword evidence="1" id="KW-0732">Signal</keyword>
<dbReference type="Gene3D" id="3.30.457.10">
    <property type="entry name" value="Copper amine oxidase-like, N-terminal domain"/>
    <property type="match status" value="1"/>
</dbReference>
<dbReference type="Pfam" id="PF07833">
    <property type="entry name" value="Cu_amine_oxidN1"/>
    <property type="match status" value="1"/>
</dbReference>
<gene>
    <name evidence="3" type="ORF">H8698_12415</name>
</gene>
<dbReference type="PRINTS" id="PR00834">
    <property type="entry name" value="PROTEASES2C"/>
</dbReference>
<dbReference type="GO" id="GO:0004252">
    <property type="term" value="F:serine-type endopeptidase activity"/>
    <property type="evidence" value="ECO:0007669"/>
    <property type="project" value="InterPro"/>
</dbReference>
<dbReference type="InterPro" id="IPR012854">
    <property type="entry name" value="Cu_amine_oxidase-like_N"/>
</dbReference>
<dbReference type="GO" id="GO:0006508">
    <property type="term" value="P:proteolysis"/>
    <property type="evidence" value="ECO:0007669"/>
    <property type="project" value="InterPro"/>
</dbReference>
<dbReference type="Gene3D" id="2.30.42.10">
    <property type="match status" value="1"/>
</dbReference>
<dbReference type="InterPro" id="IPR036034">
    <property type="entry name" value="PDZ_sf"/>
</dbReference>
<organism evidence="3 4">
    <name type="scientific">Congzhengia minquanensis</name>
    <dbReference type="NCBI Taxonomy" id="2763657"/>
    <lineage>
        <taxon>Bacteria</taxon>
        <taxon>Bacillati</taxon>
        <taxon>Bacillota</taxon>
        <taxon>Clostridia</taxon>
        <taxon>Eubacteriales</taxon>
        <taxon>Oscillospiraceae</taxon>
        <taxon>Congzhengia</taxon>
    </lineage>
</organism>
<dbReference type="PANTHER" id="PTHR22939:SF129">
    <property type="entry name" value="SERINE PROTEASE HTRA2, MITOCHONDRIAL"/>
    <property type="match status" value="1"/>
</dbReference>
<dbReference type="InterPro" id="IPR001940">
    <property type="entry name" value="Peptidase_S1C"/>
</dbReference>
<dbReference type="SUPFAM" id="SSF55383">
    <property type="entry name" value="Copper amine oxidase, domain N"/>
    <property type="match status" value="1"/>
</dbReference>
<dbReference type="InterPro" id="IPR043504">
    <property type="entry name" value="Peptidase_S1_PA_chymotrypsin"/>
</dbReference>
<dbReference type="RefSeq" id="WP_249313773.1">
    <property type="nucleotide sequence ID" value="NZ_JACRSU010000005.1"/>
</dbReference>
<comment type="caution">
    <text evidence="3">The sequence shown here is derived from an EMBL/GenBank/DDBJ whole genome shotgun (WGS) entry which is preliminary data.</text>
</comment>